<dbReference type="EMBL" id="OOFM01000004">
    <property type="protein sequence ID" value="SPL63397.1"/>
    <property type="molecule type" value="Genomic_DNA"/>
</dbReference>
<accession>A0A2P9HH03</accession>
<dbReference type="Proteomes" id="UP000246073">
    <property type="component" value="Unassembled WGS sequence"/>
</dbReference>
<gene>
    <name evidence="1" type="ORF">OHAE_3329</name>
</gene>
<dbReference type="AlphaFoldDB" id="A0A2P9HH03"/>
<dbReference type="RefSeq" id="WP_109367330.1">
    <property type="nucleotide sequence ID" value="NZ_OOFM01000004.1"/>
</dbReference>
<sequence length="60" mass="6983">MIYPVHDSHGNRIGTIMPEDSENPEERWIAYALHNQRMAFGSWQAARDWIERKAADEGAR</sequence>
<evidence type="ECO:0000313" key="2">
    <source>
        <dbReference type="Proteomes" id="UP000246073"/>
    </source>
</evidence>
<protein>
    <submittedName>
        <fullName evidence="1">Uncharacterized protein</fullName>
    </submittedName>
</protein>
<evidence type="ECO:0000313" key="1">
    <source>
        <dbReference type="EMBL" id="SPL63397.1"/>
    </source>
</evidence>
<reference evidence="2" key="1">
    <citation type="submission" date="2017-12" db="EMBL/GenBank/DDBJ databases">
        <authorList>
            <person name="Diaz M."/>
        </authorList>
    </citation>
    <scope>NUCLEOTIDE SEQUENCE [LARGE SCALE GENOMIC DNA]</scope>
    <source>
        <strain evidence="2">FI11154</strain>
    </source>
</reference>
<organism evidence="1 2">
    <name type="scientific">Ochrobactrum soli</name>
    <dbReference type="NCBI Taxonomy" id="2448455"/>
    <lineage>
        <taxon>Bacteria</taxon>
        <taxon>Pseudomonadati</taxon>
        <taxon>Pseudomonadota</taxon>
        <taxon>Alphaproteobacteria</taxon>
        <taxon>Hyphomicrobiales</taxon>
        <taxon>Brucellaceae</taxon>
        <taxon>Brucella/Ochrobactrum group</taxon>
        <taxon>Ochrobactrum</taxon>
    </lineage>
</organism>
<proteinExistence type="predicted"/>
<name>A0A2P9HH03_9HYPH</name>